<reference evidence="1" key="2">
    <citation type="journal article" date="2015" name="Fish Shellfish Immunol.">
        <title>Early steps in the European eel (Anguilla anguilla)-Vibrio vulnificus interaction in the gills: Role of the RtxA13 toxin.</title>
        <authorList>
            <person name="Callol A."/>
            <person name="Pajuelo D."/>
            <person name="Ebbesson L."/>
            <person name="Teles M."/>
            <person name="MacKenzie S."/>
            <person name="Amaro C."/>
        </authorList>
    </citation>
    <scope>NUCLEOTIDE SEQUENCE</scope>
</reference>
<name>A0A0E9V2B6_ANGAN</name>
<accession>A0A0E9V2B6</accession>
<protein>
    <submittedName>
        <fullName evidence="1">Uncharacterized protein</fullName>
    </submittedName>
</protein>
<dbReference type="EMBL" id="GBXM01036328">
    <property type="protein sequence ID" value="JAH72249.1"/>
    <property type="molecule type" value="Transcribed_RNA"/>
</dbReference>
<sequence length="55" mass="6309">MEMPWNWGWQSALQPHCHCAFRTQSAGAQSQGDRKVCRCPMNYGAHCTHSDDRET</sequence>
<dbReference type="AlphaFoldDB" id="A0A0E9V2B6"/>
<proteinExistence type="predicted"/>
<reference evidence="1" key="1">
    <citation type="submission" date="2014-11" db="EMBL/GenBank/DDBJ databases">
        <authorList>
            <person name="Amaro Gonzalez C."/>
        </authorList>
    </citation>
    <scope>NUCLEOTIDE SEQUENCE</scope>
</reference>
<evidence type="ECO:0000313" key="1">
    <source>
        <dbReference type="EMBL" id="JAH72249.1"/>
    </source>
</evidence>
<organism evidence="1">
    <name type="scientific">Anguilla anguilla</name>
    <name type="common">European freshwater eel</name>
    <name type="synonym">Muraena anguilla</name>
    <dbReference type="NCBI Taxonomy" id="7936"/>
    <lineage>
        <taxon>Eukaryota</taxon>
        <taxon>Metazoa</taxon>
        <taxon>Chordata</taxon>
        <taxon>Craniata</taxon>
        <taxon>Vertebrata</taxon>
        <taxon>Euteleostomi</taxon>
        <taxon>Actinopterygii</taxon>
        <taxon>Neopterygii</taxon>
        <taxon>Teleostei</taxon>
        <taxon>Anguilliformes</taxon>
        <taxon>Anguillidae</taxon>
        <taxon>Anguilla</taxon>
    </lineage>
</organism>